<dbReference type="RefSeq" id="WP_234612183.1">
    <property type="nucleotide sequence ID" value="NZ_CP098806.1"/>
</dbReference>
<dbReference type="SUPFAM" id="SSF48452">
    <property type="entry name" value="TPR-like"/>
    <property type="match status" value="2"/>
</dbReference>
<evidence type="ECO:0000256" key="2">
    <source>
        <dbReference type="ARBA" id="ARBA00022803"/>
    </source>
</evidence>
<proteinExistence type="predicted"/>
<protein>
    <recommendedName>
        <fullName evidence="6">Tetratricopeptide repeat protein</fullName>
    </recommendedName>
</protein>
<dbReference type="Pfam" id="PF13181">
    <property type="entry name" value="TPR_8"/>
    <property type="match status" value="2"/>
</dbReference>
<keyword evidence="3" id="KW-0175">Coiled coil</keyword>
<feature type="coiled-coil region" evidence="3">
    <location>
        <begin position="69"/>
        <end position="105"/>
    </location>
</feature>
<keyword evidence="2" id="KW-0802">TPR repeat</keyword>
<sequence>MKHLVLYLFGIISIPGYCQDCLNYASLIKGGDIFYQQKQYRQALNKYNAARLCSPSKSIEIDRKVNLLFESIENEKNEAISQKKVAEKLKELANINERKAIVEKENANKILQTMQFENLSLEESIKSANLSTIYLLDEYKKSKPLEDQYEYIYRIGKSYLELRNFEKSKPLIRQVEERFPQNIWALKSLSYIYYSIGDLDSSLYFSDRALNISALNETANLNKALCLVDKGAFTDAKKQIAFFINNFHKIDNSNFFQSNISEDIYTKFKSRKFSIAADQISTVFSFLNDAINIYSGDTISLSKIITESNTEREDIPVIIFALNHTYTHLLNRPSDYSSYLFQAVLWSKIGFNDMAIKNFNKFVGIHNVKKNKLYDRTYSWSLKNMNNLQKTQSKKISRISKYDLLIDRTEANTLLNNGNYSESLKIINSVITHDSVNVFQYIIRMKSNFQLSNYDKVLVDCNNVISIDSLNPVAYFYRFLSKYSLNDFSESMLNDLIKSITYDSDNYEALVIMSKILESSKRYDAAKDYLQRALKICDYSNINFLKKRIGDIEIMQSK</sequence>
<evidence type="ECO:0008006" key="6">
    <source>
        <dbReference type="Google" id="ProtNLM"/>
    </source>
</evidence>
<organism evidence="4 5">
    <name type="scientific">Dyadobacter fanqingshengii</name>
    <dbReference type="NCBI Taxonomy" id="2906443"/>
    <lineage>
        <taxon>Bacteria</taxon>
        <taxon>Pseudomonadati</taxon>
        <taxon>Bacteroidota</taxon>
        <taxon>Cytophagia</taxon>
        <taxon>Cytophagales</taxon>
        <taxon>Spirosomataceae</taxon>
        <taxon>Dyadobacter</taxon>
    </lineage>
</organism>
<keyword evidence="5" id="KW-1185">Reference proteome</keyword>
<dbReference type="Proteomes" id="UP001139700">
    <property type="component" value="Unassembled WGS sequence"/>
</dbReference>
<dbReference type="PANTHER" id="PTHR44858:SF18">
    <property type="entry name" value="TETRATRICOPEPTIDE REPEAT (TPR) PROTEIN"/>
    <property type="match status" value="1"/>
</dbReference>
<evidence type="ECO:0000256" key="1">
    <source>
        <dbReference type="ARBA" id="ARBA00022737"/>
    </source>
</evidence>
<comment type="caution">
    <text evidence="4">The sequence shown here is derived from an EMBL/GenBank/DDBJ whole genome shotgun (WGS) entry which is preliminary data.</text>
</comment>
<evidence type="ECO:0000313" key="5">
    <source>
        <dbReference type="Proteomes" id="UP001139700"/>
    </source>
</evidence>
<accession>A0A9X1P6F4</accession>
<name>A0A9X1P6F4_9BACT</name>
<dbReference type="EMBL" id="JAJTTA010000002">
    <property type="protein sequence ID" value="MCF0039744.1"/>
    <property type="molecule type" value="Genomic_DNA"/>
</dbReference>
<dbReference type="Gene3D" id="1.25.40.10">
    <property type="entry name" value="Tetratricopeptide repeat domain"/>
    <property type="match status" value="2"/>
</dbReference>
<dbReference type="PANTHER" id="PTHR44858">
    <property type="entry name" value="TETRATRICOPEPTIDE REPEAT PROTEIN 6"/>
    <property type="match status" value="1"/>
</dbReference>
<evidence type="ECO:0000313" key="4">
    <source>
        <dbReference type="EMBL" id="MCF0039744.1"/>
    </source>
</evidence>
<dbReference type="SMART" id="SM00028">
    <property type="entry name" value="TPR"/>
    <property type="match status" value="5"/>
</dbReference>
<dbReference type="InterPro" id="IPR019734">
    <property type="entry name" value="TPR_rpt"/>
</dbReference>
<dbReference type="InterPro" id="IPR011990">
    <property type="entry name" value="TPR-like_helical_dom_sf"/>
</dbReference>
<dbReference type="InterPro" id="IPR050498">
    <property type="entry name" value="Ycf3"/>
</dbReference>
<keyword evidence="1" id="KW-0677">Repeat</keyword>
<evidence type="ECO:0000256" key="3">
    <source>
        <dbReference type="SAM" id="Coils"/>
    </source>
</evidence>
<gene>
    <name evidence="4" type="ORF">LXM24_06565</name>
</gene>
<dbReference type="AlphaFoldDB" id="A0A9X1P6F4"/>
<reference evidence="4" key="1">
    <citation type="submission" date="2021-12" db="EMBL/GenBank/DDBJ databases">
        <title>Novel species in genus Dyadobacter.</title>
        <authorList>
            <person name="Ma C."/>
        </authorList>
    </citation>
    <scope>NUCLEOTIDE SEQUENCE</scope>
    <source>
        <strain evidence="4">CY399</strain>
    </source>
</reference>